<feature type="transmembrane region" description="Helical" evidence="4">
    <location>
        <begin position="109"/>
        <end position="127"/>
    </location>
</feature>
<comment type="caution">
    <text evidence="7">The sequence shown here is derived from an EMBL/GenBank/DDBJ whole genome shotgun (WGS) entry which is preliminary data.</text>
</comment>
<proteinExistence type="predicted"/>
<feature type="transmembrane region" description="Helical" evidence="4">
    <location>
        <begin position="134"/>
        <end position="155"/>
    </location>
</feature>
<feature type="domain" description="G5" evidence="6">
    <location>
        <begin position="393"/>
        <end position="474"/>
    </location>
</feature>
<accession>A0A540UZQ1</accession>
<name>A0A540UZQ1_STRSU</name>
<dbReference type="InterPro" id="IPR011505">
    <property type="entry name" value="Peptidase_M26_C_dom"/>
</dbReference>
<dbReference type="Pfam" id="PF04650">
    <property type="entry name" value="YSIRK_signal"/>
    <property type="match status" value="1"/>
</dbReference>
<dbReference type="GO" id="GO:0006508">
    <property type="term" value="P:proteolysis"/>
    <property type="evidence" value="ECO:0007669"/>
    <property type="project" value="UniProtKB-KW"/>
</dbReference>
<dbReference type="Gene3D" id="2.160.20.110">
    <property type="match status" value="1"/>
</dbReference>
<dbReference type="InterPro" id="IPR011098">
    <property type="entry name" value="G5_dom"/>
</dbReference>
<evidence type="ECO:0000313" key="7">
    <source>
        <dbReference type="EMBL" id="TQE89990.1"/>
    </source>
</evidence>
<dbReference type="InterPro" id="IPR008006">
    <property type="entry name" value="Peptidase_M26_N_dom"/>
</dbReference>
<dbReference type="NCBIfam" id="TIGR01167">
    <property type="entry name" value="LPXTG_anchor"/>
    <property type="match status" value="1"/>
</dbReference>
<evidence type="ECO:0000256" key="4">
    <source>
        <dbReference type="SAM" id="Phobius"/>
    </source>
</evidence>
<keyword evidence="2 5" id="KW-0732">Signal</keyword>
<dbReference type="Pfam" id="PF07580">
    <property type="entry name" value="Peptidase_M26_C"/>
    <property type="match status" value="1"/>
</dbReference>
<keyword evidence="4" id="KW-0472">Membrane</keyword>
<dbReference type="NCBIfam" id="TIGR01168">
    <property type="entry name" value="YSIRK_signal"/>
    <property type="match status" value="1"/>
</dbReference>
<dbReference type="Pfam" id="PF05342">
    <property type="entry name" value="Peptidase_M26_N"/>
    <property type="match status" value="1"/>
</dbReference>
<feature type="domain" description="G5" evidence="6">
    <location>
        <begin position="472"/>
        <end position="553"/>
    </location>
</feature>
<dbReference type="GO" id="GO:0016020">
    <property type="term" value="C:membrane"/>
    <property type="evidence" value="ECO:0007669"/>
    <property type="project" value="InterPro"/>
</dbReference>
<dbReference type="GO" id="GO:0005576">
    <property type="term" value="C:extracellular region"/>
    <property type="evidence" value="ECO:0007669"/>
    <property type="project" value="InterPro"/>
</dbReference>
<evidence type="ECO:0000313" key="8">
    <source>
        <dbReference type="Proteomes" id="UP000315224"/>
    </source>
</evidence>
<dbReference type="Proteomes" id="UP000315224">
    <property type="component" value="Unassembled WGS sequence"/>
</dbReference>
<evidence type="ECO:0000256" key="1">
    <source>
        <dbReference type="ARBA" id="ARBA00022670"/>
    </source>
</evidence>
<dbReference type="GO" id="GO:0004222">
    <property type="term" value="F:metalloendopeptidase activity"/>
    <property type="evidence" value="ECO:0007669"/>
    <property type="project" value="InterPro"/>
</dbReference>
<dbReference type="Pfam" id="PF07501">
    <property type="entry name" value="G5"/>
    <property type="match status" value="4"/>
</dbReference>
<dbReference type="InterPro" id="IPR005877">
    <property type="entry name" value="YSIRK_signal_dom"/>
</dbReference>
<protein>
    <submittedName>
        <fullName evidence="7">YSIRK-type signal peptide-containing protein</fullName>
    </submittedName>
</protein>
<dbReference type="Gene3D" id="2.20.230.10">
    <property type="entry name" value="Resuscitation-promoting factor rpfb"/>
    <property type="match status" value="4"/>
</dbReference>
<sequence>MKNIFGEKRQRFGFRKLSIGLVSAAVASLFFASSVAAAPSASAQSINYSYVTEQELTDAEKELIIRDLPGLAQETDANYYLIYRPATGTASTPSTSTSQVLPNTGSVETGLLVAGGVSLLLLAVRFGKKGKKELAGVILLTATGASFLGPTSSALTSQILAQYNHALEISAGQALPAPTEIDGYVYVGYLKDSKAIEQTTSEGEKTAEFPASEGIRTEAIVNKIEAIPFEIQTVENPQLSAGTERVVQEGQDGERTVTIKQVHSKGQIISEEEISSTVTKTAVPKIVEVGTKQATDDIVTEVPDTEPSYENSTNSLTEETVTHTEVFAFDVQEIYDVNLAEGSREVEQKGQDGVRTIETRNYYADGVLIKSEQVSDVVTKEPVTEVVRVGTKTTDVIGSETIVTTEELPFETTVTETEELYVGEEKFITEGKVGSKEVTTTYQTINGVSQPNPTVTEKVLEEPTTKEVLKGTKPIEGTEIETNQVEITFETEYVDDPTLLEGKTKVVTAGVNGSKTVTTTYQTIKGVRQENSTVTEEITKQPVKQVIARGTKVEKVPQVIITDLVENDDAKSATISYKLTDETANFQRAVALLYDNTGALVQEQTITDPNGQLTLENLDFYTDYTVKTKIFYTMAEQEQSSEQEAILESMRKFDLVYKKIEIKDIDAVTVYRRKNGSYIGQEFLEELPASTDELFIKVTSDRFKEVYLPVSSIEETTLNGKAVFKLVSSFDELVQDKDAQYVANREFYIPKMATDANTYTSFKALLDAMKANPSGTFKLGAHLDASEVPVGDVASYVTNFSGTLDGLNDGYAFSISNLKAPLFFNLGGKVQNLDIKNASLNTSSKNPLATIAINANGATITNVAVEASIKGPQNVSGLVHSATNTTIKGVSFKGSIEVTGTNASLTGGILGNGTMASVGNAKVDATITLPGTENQVAGGIVGRTMLVYDVPGSVYNSYAAGSIVTTESAAIVGGIAGANQVTGAYAPHSGNVNNVVSDMTGTKSIIGQPANPTGKIKDGFTTTSDSLSNVTVITDEEAQAKVEAMAIQATIDDSVTLNLNQYSVDYLTLDKAQADHEIAYYNMEKILPFYNKELLVYYGNKIATDDKLNKVRLLDVVPMKDNAVVADVYAEKANINKIMLHYADGTVDYKTVSYLEDFKNNHVVEYTISGTDLIYTPESFLNDRSALVNDLVSSLSSVVLDSDAMKAVINYPTTLNADTQTGTAKDFYFGESYNQVMANLESNVRKILVASLNGQGQASEDYIKEKIINNKAAFVLGLTYLNRWYDINFGEMNTKDLTIFEPDFFGNDAASALDMILAIGNGGYDVLRAHNNVTTFASIIGKQNNQTKLFDMLEDYRQLFLPKMTNNEWFKQTTKAYVVEGKSLIPEVAAKQETTDTYSKYNVGAYSKIVNDTVSNPAWKYNHMLLPLLTLPQENIFIITNMNTIAIGSYEHYVDDYSTVENRDKVRQMVDLAAERQRDNADFWYKILDETNRDKLFRSVLNNEGYVMYGKDGTKSYRNLTADVDAIQDFYGPINKWYREHPSIKTAFADGSETYYITYDMLTDYGTALYTHEMVHNQDGDIYLKGYGRRIGQGMEVYAQGLLQNVFNVTEMNLGFNAVYNSDDANRVHVGDPVARFNSEADFNEYYHNQFDVLYLLDYLEGINILNQTDADKKAWLRKIENYYIQNNGADTHAGNSARALTDNEVASLKTFNDLIDQSIIVQRQYVNNPANTSKKWDRNSYVSVPMFAANFSALSNSNGSPGDIMFRRMAFELIAAKGYTDGFVPYASGQLSDLAMEKGSIIYDTWNKKNTGLITDDHVLEYVFQGQYTSWAEFKKAMFAERLAKVAAGQLKPFTMQYELGVANSTKEVTITSFEQLQNLMKEAMEADIQANSLNLNNSRVHALKVKVYQALMNSTNDFRTSIFNP</sequence>
<dbReference type="RefSeq" id="WP_141599840.1">
    <property type="nucleotide sequence ID" value="NZ_VIEK01000001.1"/>
</dbReference>
<feature type="chain" id="PRO_5038534845" evidence="5">
    <location>
        <begin position="38"/>
        <end position="1927"/>
    </location>
</feature>
<feature type="domain" description="G5" evidence="6">
    <location>
        <begin position="212"/>
        <end position="293"/>
    </location>
</feature>
<keyword evidence="1" id="KW-0645">Protease</keyword>
<keyword evidence="3" id="KW-0378">Hydrolase</keyword>
<dbReference type="SMART" id="SM01208">
    <property type="entry name" value="G5"/>
    <property type="match status" value="4"/>
</dbReference>
<keyword evidence="4" id="KW-1133">Transmembrane helix</keyword>
<keyword evidence="4" id="KW-0812">Transmembrane</keyword>
<dbReference type="EMBL" id="VIEK01000001">
    <property type="protein sequence ID" value="TQE89990.1"/>
    <property type="molecule type" value="Genomic_DNA"/>
</dbReference>
<feature type="domain" description="G5" evidence="6">
    <location>
        <begin position="313"/>
        <end position="393"/>
    </location>
</feature>
<evidence type="ECO:0000259" key="6">
    <source>
        <dbReference type="PROSITE" id="PS51109"/>
    </source>
</evidence>
<dbReference type="GO" id="GO:0008270">
    <property type="term" value="F:zinc ion binding"/>
    <property type="evidence" value="ECO:0007669"/>
    <property type="project" value="InterPro"/>
</dbReference>
<reference evidence="7 8" key="1">
    <citation type="submission" date="2019-06" db="EMBL/GenBank/DDBJ databases">
        <title>Comprehensive assessment of Oxford Nanopore MinION sequencing for bacterial characterization and routine diagnosis.</title>
        <authorList>
            <person name="Tan S."/>
            <person name="Dvorak C.M.T."/>
            <person name="Gebhart C."/>
            <person name="Estrada A."/>
            <person name="Marthaler D.G."/>
            <person name="Murtaugh M.P."/>
        </authorList>
    </citation>
    <scope>NUCLEOTIDE SEQUENCE [LARGE SCALE GENOMIC DNA]</scope>
    <source>
        <strain evidence="7 8">2017UMN1435.21</strain>
    </source>
</reference>
<feature type="signal peptide" evidence="5">
    <location>
        <begin position="1"/>
        <end position="37"/>
    </location>
</feature>
<evidence type="ECO:0000256" key="2">
    <source>
        <dbReference type="ARBA" id="ARBA00022729"/>
    </source>
</evidence>
<dbReference type="PROSITE" id="PS51109">
    <property type="entry name" value="G5"/>
    <property type="match status" value="4"/>
</dbReference>
<evidence type="ECO:0000256" key="5">
    <source>
        <dbReference type="SAM" id="SignalP"/>
    </source>
</evidence>
<gene>
    <name evidence="7" type="ORF">FH692_01000</name>
</gene>
<organism evidence="7 8">
    <name type="scientific">Streptococcus suis</name>
    <dbReference type="NCBI Taxonomy" id="1307"/>
    <lineage>
        <taxon>Bacteria</taxon>
        <taxon>Bacillati</taxon>
        <taxon>Bacillota</taxon>
        <taxon>Bacilli</taxon>
        <taxon>Lactobacillales</taxon>
        <taxon>Streptococcaceae</taxon>
        <taxon>Streptococcus</taxon>
    </lineage>
</organism>
<evidence type="ECO:0000256" key="3">
    <source>
        <dbReference type="ARBA" id="ARBA00022801"/>
    </source>
</evidence>